<gene>
    <name evidence="10" type="ORF">COCON_G00152870</name>
</gene>
<dbReference type="GO" id="GO:0007052">
    <property type="term" value="P:mitotic spindle organization"/>
    <property type="evidence" value="ECO:0007669"/>
    <property type="project" value="TreeGrafter"/>
</dbReference>
<evidence type="ECO:0000259" key="9">
    <source>
        <dbReference type="Pfam" id="PF05837"/>
    </source>
</evidence>
<dbReference type="InterPro" id="IPR008426">
    <property type="entry name" value="CENP-H_C"/>
</dbReference>
<evidence type="ECO:0000256" key="4">
    <source>
        <dbReference type="ARBA" id="ARBA00022838"/>
    </source>
</evidence>
<dbReference type="AlphaFoldDB" id="A0A9Q1D8T3"/>
<dbReference type="PANTHER" id="PTHR48122">
    <property type="entry name" value="CENTROMERE PROTEIN H"/>
    <property type="match status" value="1"/>
</dbReference>
<comment type="similarity">
    <text evidence="7">Belongs to the CENP-H/MCM16 family.</text>
</comment>
<dbReference type="GO" id="GO:0051382">
    <property type="term" value="P:kinetochore assembly"/>
    <property type="evidence" value="ECO:0007669"/>
    <property type="project" value="InterPro"/>
</dbReference>
<evidence type="ECO:0000256" key="5">
    <source>
        <dbReference type="ARBA" id="ARBA00023242"/>
    </source>
</evidence>
<keyword evidence="11" id="KW-1185">Reference proteome</keyword>
<proteinExistence type="inferred from homology"/>
<dbReference type="GO" id="GO:0007059">
    <property type="term" value="P:chromosome segregation"/>
    <property type="evidence" value="ECO:0007669"/>
    <property type="project" value="TreeGrafter"/>
</dbReference>
<dbReference type="GO" id="GO:0000776">
    <property type="term" value="C:kinetochore"/>
    <property type="evidence" value="ECO:0007669"/>
    <property type="project" value="UniProtKB-KW"/>
</dbReference>
<dbReference type="Proteomes" id="UP001152803">
    <property type="component" value="Unassembled WGS sequence"/>
</dbReference>
<dbReference type="InterPro" id="IPR040034">
    <property type="entry name" value="CENP-H"/>
</dbReference>
<keyword evidence="6" id="KW-0137">Centromere</keyword>
<comment type="caution">
    <text evidence="10">The sequence shown here is derived from an EMBL/GenBank/DDBJ whole genome shotgun (WGS) entry which is preliminary data.</text>
</comment>
<comment type="subcellular location">
    <subcellularLocation>
        <location evidence="2">Chromosome</location>
        <location evidence="2">Centromere</location>
        <location evidence="2">Kinetochore</location>
    </subcellularLocation>
    <subcellularLocation>
        <location evidence="1">Nucleus</location>
    </subcellularLocation>
</comment>
<feature type="coiled-coil region" evidence="8">
    <location>
        <begin position="126"/>
        <end position="177"/>
    </location>
</feature>
<feature type="domain" description="Centromere protein H C-terminal" evidence="9">
    <location>
        <begin position="38"/>
        <end position="231"/>
    </location>
</feature>
<dbReference type="OrthoDB" id="2274804at2759"/>
<keyword evidence="8" id="KW-0175">Coiled coil</keyword>
<evidence type="ECO:0000313" key="10">
    <source>
        <dbReference type="EMBL" id="KAJ8262830.1"/>
    </source>
</evidence>
<evidence type="ECO:0000256" key="2">
    <source>
        <dbReference type="ARBA" id="ARBA00004629"/>
    </source>
</evidence>
<name>A0A9Q1D8T3_CONCO</name>
<keyword evidence="4" id="KW-0995">Kinetochore</keyword>
<reference evidence="10" key="1">
    <citation type="journal article" date="2023" name="Science">
        <title>Genome structures resolve the early diversification of teleost fishes.</title>
        <authorList>
            <person name="Parey E."/>
            <person name="Louis A."/>
            <person name="Montfort J."/>
            <person name="Bouchez O."/>
            <person name="Roques C."/>
            <person name="Iampietro C."/>
            <person name="Lluch J."/>
            <person name="Castinel A."/>
            <person name="Donnadieu C."/>
            <person name="Desvignes T."/>
            <person name="Floi Bucao C."/>
            <person name="Jouanno E."/>
            <person name="Wen M."/>
            <person name="Mejri S."/>
            <person name="Dirks R."/>
            <person name="Jansen H."/>
            <person name="Henkel C."/>
            <person name="Chen W.J."/>
            <person name="Zahm M."/>
            <person name="Cabau C."/>
            <person name="Klopp C."/>
            <person name="Thompson A.W."/>
            <person name="Robinson-Rechavi M."/>
            <person name="Braasch I."/>
            <person name="Lecointre G."/>
            <person name="Bobe J."/>
            <person name="Postlethwait J.H."/>
            <person name="Berthelot C."/>
            <person name="Roest Crollius H."/>
            <person name="Guiguen Y."/>
        </authorList>
    </citation>
    <scope>NUCLEOTIDE SEQUENCE</scope>
    <source>
        <strain evidence="10">Concon-B</strain>
    </source>
</reference>
<evidence type="ECO:0000256" key="1">
    <source>
        <dbReference type="ARBA" id="ARBA00004123"/>
    </source>
</evidence>
<sequence>MDVYAELQDVALALEKVALMGCHAPEPQNGKKNNAHTDILRIKEQMSNQCFEMMAKIRAGKSKIHGENSDAEKDESEYEKEIEEAKISHCNKTLALHRMQVWEAISEKLKQSDVEADAMRASTNHTQDLCSKIMKLQQQSRELQEQTTGLQKQKLELKKLTHERMQEIEELKRLREHPEEGKYSKVLEKAQSVLEKYQKMTAVTQNVLRGVILACRIHWRDDPKLAHIVLGLVLAKINSRLEIAN</sequence>
<protein>
    <recommendedName>
        <fullName evidence="9">Centromere protein H C-terminal domain-containing protein</fullName>
    </recommendedName>
</protein>
<dbReference type="EMBL" id="JAFJMO010000011">
    <property type="protein sequence ID" value="KAJ8262830.1"/>
    <property type="molecule type" value="Genomic_DNA"/>
</dbReference>
<evidence type="ECO:0000256" key="3">
    <source>
        <dbReference type="ARBA" id="ARBA00022454"/>
    </source>
</evidence>
<evidence type="ECO:0000256" key="8">
    <source>
        <dbReference type="SAM" id="Coils"/>
    </source>
</evidence>
<organism evidence="10 11">
    <name type="scientific">Conger conger</name>
    <name type="common">Conger eel</name>
    <name type="synonym">Muraena conger</name>
    <dbReference type="NCBI Taxonomy" id="82655"/>
    <lineage>
        <taxon>Eukaryota</taxon>
        <taxon>Metazoa</taxon>
        <taxon>Chordata</taxon>
        <taxon>Craniata</taxon>
        <taxon>Vertebrata</taxon>
        <taxon>Euteleostomi</taxon>
        <taxon>Actinopterygii</taxon>
        <taxon>Neopterygii</taxon>
        <taxon>Teleostei</taxon>
        <taxon>Anguilliformes</taxon>
        <taxon>Congridae</taxon>
        <taxon>Conger</taxon>
    </lineage>
</organism>
<keyword evidence="3" id="KW-0158">Chromosome</keyword>
<keyword evidence="5" id="KW-0539">Nucleus</keyword>
<evidence type="ECO:0000256" key="6">
    <source>
        <dbReference type="ARBA" id="ARBA00023328"/>
    </source>
</evidence>
<accession>A0A9Q1D8T3</accession>
<dbReference type="PANTHER" id="PTHR48122:SF1">
    <property type="entry name" value="CENTROMERE PROTEIN H"/>
    <property type="match status" value="1"/>
</dbReference>
<dbReference type="Pfam" id="PF05837">
    <property type="entry name" value="CENP-H"/>
    <property type="match status" value="1"/>
</dbReference>
<dbReference type="GO" id="GO:0005634">
    <property type="term" value="C:nucleus"/>
    <property type="evidence" value="ECO:0007669"/>
    <property type="project" value="UniProtKB-SubCell"/>
</dbReference>
<evidence type="ECO:0000256" key="7">
    <source>
        <dbReference type="ARBA" id="ARBA00025735"/>
    </source>
</evidence>
<evidence type="ECO:0000313" key="11">
    <source>
        <dbReference type="Proteomes" id="UP001152803"/>
    </source>
</evidence>
<dbReference type="GO" id="GO:0043515">
    <property type="term" value="F:kinetochore binding"/>
    <property type="evidence" value="ECO:0007669"/>
    <property type="project" value="TreeGrafter"/>
</dbReference>